<dbReference type="SUPFAM" id="SSF57959">
    <property type="entry name" value="Leucine zipper domain"/>
    <property type="match status" value="1"/>
</dbReference>
<dbReference type="HOGENOM" id="CLU_683372_0_0_1"/>
<dbReference type="SMART" id="SM00338">
    <property type="entry name" value="BRLZ"/>
    <property type="match status" value="1"/>
</dbReference>
<dbReference type="PROSITE" id="PS50217">
    <property type="entry name" value="BZIP"/>
    <property type="match status" value="1"/>
</dbReference>
<dbReference type="OrthoDB" id="2594273at2759"/>
<dbReference type="RefSeq" id="XP_062883147.1">
    <property type="nucleotide sequence ID" value="XM_063027192.1"/>
</dbReference>
<dbReference type="AlphaFoldDB" id="A0A095CA55"/>
<proteinExistence type="predicted"/>
<dbReference type="Gene3D" id="1.20.5.170">
    <property type="match status" value="1"/>
</dbReference>
<dbReference type="Pfam" id="PF00170">
    <property type="entry name" value="bZIP_1"/>
    <property type="match status" value="1"/>
</dbReference>
<gene>
    <name evidence="3" type="ORF">CNBG_3165</name>
</gene>
<feature type="compositionally biased region" description="Basic and acidic residues" evidence="1">
    <location>
        <begin position="364"/>
        <end position="373"/>
    </location>
</feature>
<dbReference type="InterPro" id="IPR046347">
    <property type="entry name" value="bZIP_sf"/>
</dbReference>
<dbReference type="GO" id="GO:0003700">
    <property type="term" value="F:DNA-binding transcription factor activity"/>
    <property type="evidence" value="ECO:0007669"/>
    <property type="project" value="InterPro"/>
</dbReference>
<dbReference type="EMBL" id="CP025759">
    <property type="protein sequence ID" value="KGB77327.1"/>
    <property type="molecule type" value="Genomic_DNA"/>
</dbReference>
<dbReference type="InterPro" id="IPR004827">
    <property type="entry name" value="bZIP"/>
</dbReference>
<dbReference type="PROSITE" id="PS00036">
    <property type="entry name" value="BZIP_BASIC"/>
    <property type="match status" value="1"/>
</dbReference>
<keyword evidence="4" id="KW-1185">Reference proteome</keyword>
<feature type="compositionally biased region" description="Basic and acidic residues" evidence="1">
    <location>
        <begin position="125"/>
        <end position="142"/>
    </location>
</feature>
<feature type="compositionally biased region" description="Polar residues" evidence="1">
    <location>
        <begin position="99"/>
        <end position="117"/>
    </location>
</feature>
<dbReference type="GeneID" id="88179467"/>
<dbReference type="OMA" id="HHIDEQH"/>
<reference evidence="3 4" key="2">
    <citation type="journal article" date="2018" name="Proc. Natl. Acad. Sci.">
        <title>RNAi is a critical determinant of centromere evolution in closely related fungi.</title>
        <authorList>
            <person name="Yadav V."/>
            <person name="Sun S."/>
            <person name="Billmyre R.B."/>
            <person name="Thimmappa B.C."/>
            <person name="Shea T."/>
            <person name="Lintner R."/>
            <person name="Bakkeren G."/>
            <person name="Cuomo C.A."/>
            <person name="Heitman J."/>
            <person name="Sanyal K."/>
        </authorList>
    </citation>
    <scope>NUCLEOTIDE SEQUENCE [LARGE SCALE GENOMIC DNA]</scope>
    <source>
        <strain evidence="3 4">R265</strain>
    </source>
</reference>
<evidence type="ECO:0000256" key="1">
    <source>
        <dbReference type="SAM" id="MobiDB-lite"/>
    </source>
</evidence>
<feature type="region of interest" description="Disordered" evidence="1">
    <location>
        <begin position="177"/>
        <end position="200"/>
    </location>
</feature>
<evidence type="ECO:0000313" key="3">
    <source>
        <dbReference type="EMBL" id="KGB77327.1"/>
    </source>
</evidence>
<feature type="domain" description="BZIP" evidence="2">
    <location>
        <begin position="125"/>
        <end position="174"/>
    </location>
</feature>
<feature type="region of interest" description="Disordered" evidence="1">
    <location>
        <begin position="85"/>
        <end position="150"/>
    </location>
</feature>
<dbReference type="Proteomes" id="UP000029445">
    <property type="component" value="Chromosome 1"/>
</dbReference>
<reference evidence="3 4" key="1">
    <citation type="journal article" date="2011" name="MBio">
        <title>Genome variation in Cryptococcus gattii, an emerging pathogen of immunocompetent hosts.</title>
        <authorList>
            <person name="D'Souza C.A."/>
            <person name="Kronstad J.W."/>
            <person name="Taylor G."/>
            <person name="Warren R."/>
            <person name="Yuen M."/>
            <person name="Hu G."/>
            <person name="Jung W.H."/>
            <person name="Sham A."/>
            <person name="Kidd S.E."/>
            <person name="Tangen K."/>
            <person name="Lee N."/>
            <person name="Zeilmaker T."/>
            <person name="Sawkins J."/>
            <person name="McVicker G."/>
            <person name="Shah S."/>
            <person name="Gnerre S."/>
            <person name="Griggs A."/>
            <person name="Zeng Q."/>
            <person name="Bartlett K."/>
            <person name="Li W."/>
            <person name="Wang X."/>
            <person name="Heitman J."/>
            <person name="Stajich J.E."/>
            <person name="Fraser J.A."/>
            <person name="Meyer W."/>
            <person name="Carter D."/>
            <person name="Schein J."/>
            <person name="Krzywinski M."/>
            <person name="Kwon-Chung K.J."/>
            <person name="Varma A."/>
            <person name="Wang J."/>
            <person name="Brunham R."/>
            <person name="Fyfe M."/>
            <person name="Ouellette B.F."/>
            <person name="Siddiqui A."/>
            <person name="Marra M."/>
            <person name="Jones S."/>
            <person name="Holt R."/>
            <person name="Birren B.W."/>
            <person name="Galagan J.E."/>
            <person name="Cuomo C.A."/>
        </authorList>
    </citation>
    <scope>NUCLEOTIDE SEQUENCE [LARGE SCALE GENOMIC DNA]</scope>
    <source>
        <strain evidence="3 4">R265</strain>
    </source>
</reference>
<dbReference type="VEuPathDB" id="FungiDB:CNBG_3165"/>
<organism evidence="3 4">
    <name type="scientific">Cryptococcus deuterogattii (strain R265)</name>
    <name type="common">Cryptococcus gattii VGII (strain R265)</name>
    <dbReference type="NCBI Taxonomy" id="294750"/>
    <lineage>
        <taxon>Eukaryota</taxon>
        <taxon>Fungi</taxon>
        <taxon>Dikarya</taxon>
        <taxon>Basidiomycota</taxon>
        <taxon>Agaricomycotina</taxon>
        <taxon>Tremellomycetes</taxon>
        <taxon>Tremellales</taxon>
        <taxon>Cryptococcaceae</taxon>
        <taxon>Cryptococcus</taxon>
        <taxon>Cryptococcus gattii species complex</taxon>
    </lineage>
</organism>
<accession>A0A095CA55</accession>
<evidence type="ECO:0000313" key="4">
    <source>
        <dbReference type="Proteomes" id="UP000029445"/>
    </source>
</evidence>
<dbReference type="KEGG" id="cdeu:CNBG_3165"/>
<feature type="region of interest" description="Disordered" evidence="1">
    <location>
        <begin position="345"/>
        <end position="373"/>
    </location>
</feature>
<evidence type="ECO:0000259" key="2">
    <source>
        <dbReference type="PROSITE" id="PS50217"/>
    </source>
</evidence>
<protein>
    <recommendedName>
        <fullName evidence="2">BZIP domain-containing protein</fullName>
    </recommendedName>
</protein>
<feature type="compositionally biased region" description="Low complexity" evidence="1">
    <location>
        <begin position="187"/>
        <end position="200"/>
    </location>
</feature>
<sequence length="404" mass="44959">MSAIDYHDILRQADAVFPSDLDHAASIEQQQDREQMVTLEDDHIDGQHLCSQDMEGEEEFVVMEDQHHMDHSQEVQHIQEQVMEHQTLQSHQQQEDSHGQSQNHVQTQSPTGPSTSGRIKGLTAAEKKERQRAQNRKAAEKSRNKKKGEQMALELSVANMQEENQRLRAKLQSLLASRPPDSPVEPTSSSVDPLLSSSSTSLVPAPVTGTGIDYMYIAKLQNELTNAKTILFERCLEHSRLKKGSQGFVEDPQRSLKLDMVSNLTKVVGLQAEMAGLQTVLGHLNIEKDGLEQQREKVEKEVNGNKVVRDAIAVARRIAEQENAQRALQAQNVERAASVPHLPLDNEHQSALPESTQQTPEADDGNRDGAGVDKALLDIRGWIDAAVKGWDQNLPESQEKEGNS</sequence>
<name>A0A095CA55_CRYD2</name>